<evidence type="ECO:0000313" key="4">
    <source>
        <dbReference type="Proteomes" id="UP000095283"/>
    </source>
</evidence>
<dbReference type="InterPro" id="IPR041577">
    <property type="entry name" value="RT_RNaseH_2"/>
</dbReference>
<dbReference type="Pfam" id="PF17919">
    <property type="entry name" value="RT_RNaseH_2"/>
    <property type="match status" value="1"/>
</dbReference>
<dbReference type="InterPro" id="IPR050951">
    <property type="entry name" value="Retrovirus_Pol_polyprotein"/>
</dbReference>
<dbReference type="PANTHER" id="PTHR37984">
    <property type="entry name" value="PROTEIN CBG26694"/>
    <property type="match status" value="1"/>
</dbReference>
<sequence length="526" mass="59444">MSSRREEELDPCQRTSTAVSGTPSERSRGPTGRTVANGPDSLHANQKGEAIPAYVVTMDKSSGLYISGSPWVVYEKLFRNYLTMRRSSEEEPFEELITILRDRYVPRKLILAEKVFLMKITQQDYQSMEDFFTDIQKATGNKKKKGSTGTEYNKIRKEQVKKNRKAAVVRSYVAKTYTNYEIEFMGKCTVDTGHFYKKELVVKEVNGKDIIKSLNDILVSNKEVFNSELGMYKKAVASLKFKEGTVIPKFCKTRPQASAIVAVVPKSKGKVRICGDFKDTELPPFLGMFILNLSTKNGVEWKWTSKEQKAVDGIREVLAISETLAHYNPREEIVLATDASNYGLGAVLYTVIKTTAKFGNSDGLSSLPNPNEKPFIAREWSEEMIFKIQEEIYEKVLVTAIEIAKETSVDVEMRRVKENIQKGWPNKNKEEGQNPIGYIETNYQLDPEKNKKNIAKKCEQCATSGPEMTRTPWKLWDVSNEIWETGSYSKGKKSVRGVTGYNAPVQTNVSLSNKNITSYDDVKAST</sequence>
<dbReference type="Proteomes" id="UP000095283">
    <property type="component" value="Unplaced"/>
</dbReference>
<feature type="compositionally biased region" description="Polar residues" evidence="2">
    <location>
        <begin position="13"/>
        <end position="24"/>
    </location>
</feature>
<feature type="domain" description="Reverse transcriptase/retrotransposon-derived protein RNase H-like" evidence="3">
    <location>
        <begin position="303"/>
        <end position="353"/>
    </location>
</feature>
<keyword evidence="4" id="KW-1185">Reference proteome</keyword>
<reference evidence="5" key="1">
    <citation type="submission" date="2016-11" db="UniProtKB">
        <authorList>
            <consortium name="WormBaseParasite"/>
        </authorList>
    </citation>
    <scope>IDENTIFICATION</scope>
</reference>
<dbReference type="AlphaFoldDB" id="A0A1I7WI06"/>
<accession>A0A1I7WI06</accession>
<evidence type="ECO:0000256" key="2">
    <source>
        <dbReference type="SAM" id="MobiDB-lite"/>
    </source>
</evidence>
<evidence type="ECO:0000256" key="1">
    <source>
        <dbReference type="ARBA" id="ARBA00023268"/>
    </source>
</evidence>
<organism evidence="4 5">
    <name type="scientific">Heterorhabditis bacteriophora</name>
    <name type="common">Entomopathogenic nematode worm</name>
    <dbReference type="NCBI Taxonomy" id="37862"/>
    <lineage>
        <taxon>Eukaryota</taxon>
        <taxon>Metazoa</taxon>
        <taxon>Ecdysozoa</taxon>
        <taxon>Nematoda</taxon>
        <taxon>Chromadorea</taxon>
        <taxon>Rhabditida</taxon>
        <taxon>Rhabditina</taxon>
        <taxon>Rhabditomorpha</taxon>
        <taxon>Strongyloidea</taxon>
        <taxon>Heterorhabditidae</taxon>
        <taxon>Heterorhabditis</taxon>
    </lineage>
</organism>
<keyword evidence="1" id="KW-0511">Multifunctional enzyme</keyword>
<dbReference type="InterPro" id="IPR043502">
    <property type="entry name" value="DNA/RNA_pol_sf"/>
</dbReference>
<dbReference type="GO" id="GO:0003824">
    <property type="term" value="F:catalytic activity"/>
    <property type="evidence" value="ECO:0007669"/>
    <property type="project" value="UniProtKB-KW"/>
</dbReference>
<proteinExistence type="predicted"/>
<protein>
    <submittedName>
        <fullName evidence="5">RT_RNaseH_2 domain-containing protein</fullName>
    </submittedName>
</protein>
<dbReference type="WBParaSite" id="Hba_04643">
    <property type="protein sequence ID" value="Hba_04643"/>
    <property type="gene ID" value="Hba_04643"/>
</dbReference>
<evidence type="ECO:0000259" key="3">
    <source>
        <dbReference type="Pfam" id="PF17919"/>
    </source>
</evidence>
<dbReference type="SUPFAM" id="SSF56672">
    <property type="entry name" value="DNA/RNA polymerases"/>
    <property type="match status" value="1"/>
</dbReference>
<dbReference type="PANTHER" id="PTHR37984:SF5">
    <property type="entry name" value="PROTEIN NYNRIN-LIKE"/>
    <property type="match status" value="1"/>
</dbReference>
<name>A0A1I7WI06_HETBA</name>
<evidence type="ECO:0000313" key="5">
    <source>
        <dbReference type="WBParaSite" id="Hba_04643"/>
    </source>
</evidence>
<feature type="region of interest" description="Disordered" evidence="2">
    <location>
        <begin position="1"/>
        <end position="44"/>
    </location>
</feature>